<dbReference type="PANTHER" id="PTHR30273">
    <property type="entry name" value="PERIPLASMIC SIGNAL SENSOR AND SIGMA FACTOR ACTIVATOR FECR-RELATED"/>
    <property type="match status" value="1"/>
</dbReference>
<dbReference type="InterPro" id="IPR006860">
    <property type="entry name" value="FecR"/>
</dbReference>
<feature type="domain" description="FecR protein" evidence="2">
    <location>
        <begin position="187"/>
        <end position="283"/>
    </location>
</feature>
<feature type="domain" description="Protein FecR C-terminal" evidence="3">
    <location>
        <begin position="346"/>
        <end position="413"/>
    </location>
</feature>
<dbReference type="PANTHER" id="PTHR30273:SF2">
    <property type="entry name" value="PROTEIN FECR"/>
    <property type="match status" value="1"/>
</dbReference>
<dbReference type="AlphaFoldDB" id="A0A1W2A332"/>
<reference evidence="4 5" key="1">
    <citation type="submission" date="2017-04" db="EMBL/GenBank/DDBJ databases">
        <authorList>
            <person name="Afonso C.L."/>
            <person name="Miller P.J."/>
            <person name="Scott M.A."/>
            <person name="Spackman E."/>
            <person name="Goraichik I."/>
            <person name="Dimitrov K.M."/>
            <person name="Suarez D.L."/>
            <person name="Swayne D.E."/>
        </authorList>
    </citation>
    <scope>NUCLEOTIDE SEQUENCE [LARGE SCALE GENOMIC DNA]</scope>
    <source>
        <strain evidence="4 5">DSM 19625</strain>
    </source>
</reference>
<proteinExistence type="predicted"/>
<evidence type="ECO:0000313" key="4">
    <source>
        <dbReference type="EMBL" id="SMC54851.1"/>
    </source>
</evidence>
<evidence type="ECO:0000259" key="2">
    <source>
        <dbReference type="Pfam" id="PF04773"/>
    </source>
</evidence>
<name>A0A1W2A332_9SPHI</name>
<organism evidence="4 5">
    <name type="scientific">Pedobacter nyackensis</name>
    <dbReference type="NCBI Taxonomy" id="475255"/>
    <lineage>
        <taxon>Bacteria</taxon>
        <taxon>Pseudomonadati</taxon>
        <taxon>Bacteroidota</taxon>
        <taxon>Sphingobacteriia</taxon>
        <taxon>Sphingobacteriales</taxon>
        <taxon>Sphingobacteriaceae</taxon>
        <taxon>Pedobacter</taxon>
    </lineage>
</organism>
<dbReference type="EMBL" id="FWYB01000001">
    <property type="protein sequence ID" value="SMC54851.1"/>
    <property type="molecule type" value="Genomic_DNA"/>
</dbReference>
<dbReference type="Pfam" id="PF04773">
    <property type="entry name" value="FecR"/>
    <property type="match status" value="1"/>
</dbReference>
<dbReference type="RefSeq" id="WP_084286864.1">
    <property type="nucleotide sequence ID" value="NZ_FWYB01000001.1"/>
</dbReference>
<dbReference type="GO" id="GO:0016989">
    <property type="term" value="F:sigma factor antagonist activity"/>
    <property type="evidence" value="ECO:0007669"/>
    <property type="project" value="TreeGrafter"/>
</dbReference>
<protein>
    <submittedName>
        <fullName evidence="4">FecR family protein</fullName>
    </submittedName>
</protein>
<feature type="transmembrane region" description="Helical" evidence="1">
    <location>
        <begin position="91"/>
        <end position="111"/>
    </location>
</feature>
<accession>A0A1W2A332</accession>
<keyword evidence="1" id="KW-0472">Membrane</keyword>
<keyword evidence="1" id="KW-0812">Transmembrane</keyword>
<evidence type="ECO:0000259" key="3">
    <source>
        <dbReference type="Pfam" id="PF16344"/>
    </source>
</evidence>
<dbReference type="STRING" id="475255.SAMN04488101_101275"/>
<dbReference type="Gene3D" id="2.60.120.1440">
    <property type="match status" value="1"/>
</dbReference>
<dbReference type="InterPro" id="IPR032508">
    <property type="entry name" value="FecR_C"/>
</dbReference>
<dbReference type="InterPro" id="IPR012373">
    <property type="entry name" value="Ferrdict_sens_TM"/>
</dbReference>
<keyword evidence="5" id="KW-1185">Reference proteome</keyword>
<sequence length="415" mass="45655">MNTDPSRVKSLFRKHLEGTASPEEVRELFSLIGQDKIDEEILSSLDSELSETDSLNPYDKERWDLIFDKIKDDSAVIEEDVIPVKKRTYSFLRTGIAAAIVLVVGAGVLLYNQSNKVVQTMVYVNDVAPGSSGATLTLASGERIALSDAVNGELAKEAGLSISKTADGQLVYEVKDQAKAGENKINTLSTAKGETYRVRLPDGSLVWLNAASSLTYATSLNEHGERRVTLSGEAYFEIFKDKKHPFIVESKGQEVEVLGTHFNVNAYGDEASIKTTLLEGSVQITLLPLSTSGGKRDVRQRGGGGAEKGNWNTILKPNQQAVVNGDKLDVFTANIEQTIAWKNGSFAFHKQSLKDIMRNLARWYDVEVVYDPGFKDALFTGSVSRFKSMSTILHILEITGKVHFKVEGRKVIVME</sequence>
<dbReference type="Gene3D" id="3.55.50.30">
    <property type="match status" value="1"/>
</dbReference>
<evidence type="ECO:0000256" key="1">
    <source>
        <dbReference type="SAM" id="Phobius"/>
    </source>
</evidence>
<keyword evidence="1" id="KW-1133">Transmembrane helix</keyword>
<dbReference type="Pfam" id="PF16344">
    <property type="entry name" value="FecR_C"/>
    <property type="match status" value="1"/>
</dbReference>
<gene>
    <name evidence="4" type="ORF">SAMN04488101_101275</name>
</gene>
<dbReference type="Proteomes" id="UP000192678">
    <property type="component" value="Unassembled WGS sequence"/>
</dbReference>
<evidence type="ECO:0000313" key="5">
    <source>
        <dbReference type="Proteomes" id="UP000192678"/>
    </source>
</evidence>